<gene>
    <name evidence="10" type="ORF">L249_8911</name>
</gene>
<dbReference type="PANTHER" id="PTHR10642:SF26">
    <property type="entry name" value="RIBONUCLEASE H1"/>
    <property type="match status" value="1"/>
</dbReference>
<evidence type="ECO:0000256" key="7">
    <source>
        <dbReference type="ARBA" id="ARBA00022801"/>
    </source>
</evidence>
<comment type="caution">
    <text evidence="10">The sequence shown here is derived from an EMBL/GenBank/DDBJ whole genome shotgun (WGS) entry which is preliminary data.</text>
</comment>
<comment type="similarity">
    <text evidence="2">Belongs to the RNase H family.</text>
</comment>
<evidence type="ECO:0000256" key="4">
    <source>
        <dbReference type="ARBA" id="ARBA00022722"/>
    </source>
</evidence>
<dbReference type="CDD" id="cd13934">
    <property type="entry name" value="RNase_H_Dikarya_like"/>
    <property type="match status" value="1"/>
</dbReference>
<evidence type="ECO:0000256" key="5">
    <source>
        <dbReference type="ARBA" id="ARBA00022723"/>
    </source>
</evidence>
<evidence type="ECO:0000256" key="2">
    <source>
        <dbReference type="ARBA" id="ARBA00005300"/>
    </source>
</evidence>
<evidence type="ECO:0000313" key="11">
    <source>
        <dbReference type="Proteomes" id="UP000253664"/>
    </source>
</evidence>
<dbReference type="InterPro" id="IPR050092">
    <property type="entry name" value="RNase_H"/>
</dbReference>
<protein>
    <recommendedName>
        <fullName evidence="3">ribonuclease H</fullName>
        <ecNumber evidence="3">3.1.26.4</ecNumber>
    </recommendedName>
</protein>
<dbReference type="InterPro" id="IPR002156">
    <property type="entry name" value="RNaseH_domain"/>
</dbReference>
<evidence type="ECO:0000313" key="10">
    <source>
        <dbReference type="EMBL" id="RCI08412.1"/>
    </source>
</evidence>
<keyword evidence="5" id="KW-0479">Metal-binding</keyword>
<dbReference type="Gene3D" id="3.30.420.10">
    <property type="entry name" value="Ribonuclease H-like superfamily/Ribonuclease H"/>
    <property type="match status" value="1"/>
</dbReference>
<dbReference type="EMBL" id="LKCN02000019">
    <property type="protein sequence ID" value="RCI08412.1"/>
    <property type="molecule type" value="Genomic_DNA"/>
</dbReference>
<dbReference type="GO" id="GO:0043137">
    <property type="term" value="P:DNA replication, removal of RNA primer"/>
    <property type="evidence" value="ECO:0007669"/>
    <property type="project" value="TreeGrafter"/>
</dbReference>
<evidence type="ECO:0000256" key="3">
    <source>
        <dbReference type="ARBA" id="ARBA00012180"/>
    </source>
</evidence>
<dbReference type="AlphaFoldDB" id="A0A367L2G5"/>
<dbReference type="SUPFAM" id="SSF53098">
    <property type="entry name" value="Ribonuclease H-like"/>
    <property type="match status" value="1"/>
</dbReference>
<dbReference type="Proteomes" id="UP000253664">
    <property type="component" value="Unassembled WGS sequence"/>
</dbReference>
<keyword evidence="8" id="KW-0175">Coiled coil</keyword>
<dbReference type="PANTHER" id="PTHR10642">
    <property type="entry name" value="RIBONUCLEASE H1"/>
    <property type="match status" value="1"/>
</dbReference>
<keyword evidence="7" id="KW-0378">Hydrolase</keyword>
<dbReference type="OrthoDB" id="407198at2759"/>
<dbReference type="InterPro" id="IPR012337">
    <property type="entry name" value="RNaseH-like_sf"/>
</dbReference>
<feature type="domain" description="RNase H type-1" evidence="9">
    <location>
        <begin position="188"/>
        <end position="345"/>
    </location>
</feature>
<dbReference type="GO" id="GO:0046872">
    <property type="term" value="F:metal ion binding"/>
    <property type="evidence" value="ECO:0007669"/>
    <property type="project" value="UniProtKB-KW"/>
</dbReference>
<dbReference type="Pfam" id="PF00075">
    <property type="entry name" value="RNase_H"/>
    <property type="match status" value="1"/>
</dbReference>
<sequence length="361" mass="40380">MDDIGPVELPDGRLVCRRHGLAICGLCCVDFSFMDEQYDEEEEAEREADELYHQLSDDARAEIDARWGSPPRKVFSFMDEQYDEEEEAEREADELYEELSDDARAKIDARWGFPSRIMTSFPSLIGRVNVFGPNALSPDTRAIRRGSGQVFPTLFTPPSAKSTPGQLFPASTSTEATPAVVRFIRRGNPKQALIYADGACLNNGQANPKAGWAFYFQPGTGGIVSGRLERQGPFGDESPQTSNRAELRAVIAALRFRYWPGEGFRTLVLATDSEYVAMGATTRVRRWIRNGWRTSAGLGVKNRDLWEALLGEAERWHERGLKIQFWKIPRHQNTTADRAAKEAAAGKEDRDAWGDISGVLV</sequence>
<dbReference type="EC" id="3.1.26.4" evidence="3"/>
<dbReference type="STRING" id="1330021.A0A367L2G5"/>
<dbReference type="GO" id="GO:0003676">
    <property type="term" value="F:nucleic acid binding"/>
    <property type="evidence" value="ECO:0007669"/>
    <property type="project" value="InterPro"/>
</dbReference>
<dbReference type="PROSITE" id="PS50879">
    <property type="entry name" value="RNASE_H_1"/>
    <property type="match status" value="1"/>
</dbReference>
<accession>A0A367L2G5</accession>
<proteinExistence type="inferred from homology"/>
<evidence type="ECO:0000256" key="8">
    <source>
        <dbReference type="SAM" id="Coils"/>
    </source>
</evidence>
<evidence type="ECO:0000256" key="6">
    <source>
        <dbReference type="ARBA" id="ARBA00022759"/>
    </source>
</evidence>
<reference evidence="10 11" key="1">
    <citation type="journal article" date="2015" name="BMC Genomics">
        <title>Insights from the genome of Ophiocordyceps polyrhachis-furcata to pathogenicity and host specificity in insect fungi.</title>
        <authorList>
            <person name="Wichadakul D."/>
            <person name="Kobmoo N."/>
            <person name="Ingsriswang S."/>
            <person name="Tangphatsornruang S."/>
            <person name="Chantasingh D."/>
            <person name="Luangsa-ard J.J."/>
            <person name="Eurwilaichitr L."/>
        </authorList>
    </citation>
    <scope>NUCLEOTIDE SEQUENCE [LARGE SCALE GENOMIC DNA]</scope>
    <source>
        <strain evidence="10 11">BCC 54312</strain>
    </source>
</reference>
<comment type="catalytic activity">
    <reaction evidence="1">
        <text>Endonucleolytic cleavage to 5'-phosphomonoester.</text>
        <dbReference type="EC" id="3.1.26.4"/>
    </reaction>
</comment>
<organism evidence="10 11">
    <name type="scientific">Ophiocordyceps polyrhachis-furcata BCC 54312</name>
    <dbReference type="NCBI Taxonomy" id="1330021"/>
    <lineage>
        <taxon>Eukaryota</taxon>
        <taxon>Fungi</taxon>
        <taxon>Dikarya</taxon>
        <taxon>Ascomycota</taxon>
        <taxon>Pezizomycotina</taxon>
        <taxon>Sordariomycetes</taxon>
        <taxon>Hypocreomycetidae</taxon>
        <taxon>Hypocreales</taxon>
        <taxon>Ophiocordycipitaceae</taxon>
        <taxon>Ophiocordyceps</taxon>
    </lineage>
</organism>
<evidence type="ECO:0000259" key="9">
    <source>
        <dbReference type="PROSITE" id="PS50879"/>
    </source>
</evidence>
<keyword evidence="11" id="KW-1185">Reference proteome</keyword>
<keyword evidence="6" id="KW-0255">Endonuclease</keyword>
<dbReference type="InterPro" id="IPR036397">
    <property type="entry name" value="RNaseH_sf"/>
</dbReference>
<feature type="coiled-coil region" evidence="8">
    <location>
        <begin position="78"/>
        <end position="105"/>
    </location>
</feature>
<keyword evidence="4" id="KW-0540">Nuclease</keyword>
<name>A0A367L2G5_9HYPO</name>
<dbReference type="GO" id="GO:0004523">
    <property type="term" value="F:RNA-DNA hybrid ribonuclease activity"/>
    <property type="evidence" value="ECO:0007669"/>
    <property type="project" value="UniProtKB-EC"/>
</dbReference>
<evidence type="ECO:0000256" key="1">
    <source>
        <dbReference type="ARBA" id="ARBA00000077"/>
    </source>
</evidence>